<feature type="non-terminal residue" evidence="1">
    <location>
        <position position="1"/>
    </location>
</feature>
<organism evidence="1 2">
    <name type="scientific">Trichinella nativa</name>
    <dbReference type="NCBI Taxonomy" id="6335"/>
    <lineage>
        <taxon>Eukaryota</taxon>
        <taxon>Metazoa</taxon>
        <taxon>Ecdysozoa</taxon>
        <taxon>Nematoda</taxon>
        <taxon>Enoplea</taxon>
        <taxon>Dorylaimia</taxon>
        <taxon>Trichinellida</taxon>
        <taxon>Trichinellidae</taxon>
        <taxon>Trichinella</taxon>
    </lineage>
</organism>
<dbReference type="EMBL" id="JYDW01000109">
    <property type="protein sequence ID" value="KRZ55707.1"/>
    <property type="molecule type" value="Genomic_DNA"/>
</dbReference>
<gene>
    <name evidence="1" type="ORF">T02_16097</name>
</gene>
<comment type="caution">
    <text evidence="1">The sequence shown here is derived from an EMBL/GenBank/DDBJ whole genome shotgun (WGS) entry which is preliminary data.</text>
</comment>
<evidence type="ECO:0000313" key="2">
    <source>
        <dbReference type="Proteomes" id="UP000054721"/>
    </source>
</evidence>
<protein>
    <submittedName>
        <fullName evidence="1">Uncharacterized protein</fullName>
    </submittedName>
</protein>
<keyword evidence="2" id="KW-1185">Reference proteome</keyword>
<accession>A0A0V1L839</accession>
<dbReference type="AlphaFoldDB" id="A0A0V1L839"/>
<reference evidence="1 2" key="1">
    <citation type="submission" date="2015-05" db="EMBL/GenBank/DDBJ databases">
        <title>Evolution of Trichinella species and genotypes.</title>
        <authorList>
            <person name="Korhonen P.K."/>
            <person name="Edoardo P."/>
            <person name="Giuseppe L.R."/>
            <person name="Gasser R.B."/>
        </authorList>
    </citation>
    <scope>NUCLEOTIDE SEQUENCE [LARGE SCALE GENOMIC DNA]</scope>
    <source>
        <strain evidence="1">ISS10</strain>
    </source>
</reference>
<proteinExistence type="predicted"/>
<dbReference type="Proteomes" id="UP000054721">
    <property type="component" value="Unassembled WGS sequence"/>
</dbReference>
<name>A0A0V1L839_9BILA</name>
<feature type="non-terminal residue" evidence="1">
    <location>
        <position position="121"/>
    </location>
</feature>
<evidence type="ECO:0000313" key="1">
    <source>
        <dbReference type="EMBL" id="KRZ55707.1"/>
    </source>
</evidence>
<sequence length="121" mass="14490">LINEQLDKENQYDKDFTRDYGLITNPKLARSVSRTQRDQIAAMSYCLCYCKNNKHKIVVCCLHFYLNGMEKIILQITNLEGRRWYYDWGYYYIYYDFEVYSGKSCGLMTVRQGYTAAKRTH</sequence>